<dbReference type="OrthoDB" id="98197at2"/>
<keyword evidence="2" id="KW-1185">Reference proteome</keyword>
<dbReference type="Proteomes" id="UP000238220">
    <property type="component" value="Unassembled WGS sequence"/>
</dbReference>
<protein>
    <submittedName>
        <fullName evidence="1">Uncharacterized protein</fullName>
    </submittedName>
</protein>
<dbReference type="SUPFAM" id="SSF63829">
    <property type="entry name" value="Calcium-dependent phosphotriesterase"/>
    <property type="match status" value="1"/>
</dbReference>
<organism evidence="1 2">
    <name type="scientific">Solimonas fluminis</name>
    <dbReference type="NCBI Taxonomy" id="2086571"/>
    <lineage>
        <taxon>Bacteria</taxon>
        <taxon>Pseudomonadati</taxon>
        <taxon>Pseudomonadota</taxon>
        <taxon>Gammaproteobacteria</taxon>
        <taxon>Nevskiales</taxon>
        <taxon>Nevskiaceae</taxon>
        <taxon>Solimonas</taxon>
    </lineage>
</organism>
<reference evidence="1 2" key="1">
    <citation type="submission" date="2018-02" db="EMBL/GenBank/DDBJ databases">
        <title>Genome sequencing of Solimonas sp. HR-BB.</title>
        <authorList>
            <person name="Lee Y."/>
            <person name="Jeon C.O."/>
        </authorList>
    </citation>
    <scope>NUCLEOTIDE SEQUENCE [LARGE SCALE GENOMIC DNA]</scope>
    <source>
        <strain evidence="1 2">HR-BB</strain>
    </source>
</reference>
<dbReference type="Gene3D" id="2.130.10.10">
    <property type="entry name" value="YVTN repeat-like/Quinoprotein amine dehydrogenase"/>
    <property type="match status" value="1"/>
</dbReference>
<comment type="caution">
    <text evidence="1">The sequence shown here is derived from an EMBL/GenBank/DDBJ whole genome shotgun (WGS) entry which is preliminary data.</text>
</comment>
<dbReference type="EMBL" id="PSNW01000011">
    <property type="protein sequence ID" value="PPE72644.1"/>
    <property type="molecule type" value="Genomic_DNA"/>
</dbReference>
<accession>A0A2S5TCB7</accession>
<evidence type="ECO:0000313" key="2">
    <source>
        <dbReference type="Proteomes" id="UP000238220"/>
    </source>
</evidence>
<gene>
    <name evidence="1" type="ORF">C3942_17880</name>
</gene>
<name>A0A2S5TCB7_9GAMM</name>
<proteinExistence type="predicted"/>
<evidence type="ECO:0000313" key="1">
    <source>
        <dbReference type="EMBL" id="PPE72644.1"/>
    </source>
</evidence>
<dbReference type="InterPro" id="IPR015943">
    <property type="entry name" value="WD40/YVTN_repeat-like_dom_sf"/>
</dbReference>
<dbReference type="NCBIfam" id="TIGR03803">
    <property type="entry name" value="Gloeo_Verruco"/>
    <property type="match status" value="6"/>
</dbReference>
<dbReference type="AlphaFoldDB" id="A0A2S5TCB7"/>
<dbReference type="InterPro" id="IPR022519">
    <property type="entry name" value="Gloeo/Verruco_rpt"/>
</dbReference>
<sequence>MEWCSPCAMVCLQIRKLAQFGVCAACGSPIHKNLCKDCSTMTTFSISGIARKASRALLVTLLGFSGVAQGAVLESLVYSPTGAAPIYEKYPSRLILASNGELWGTTNRGGPYDSGTIFKITTGGAYSTQFSFGSVNPYDDGGRPSSIIEGASGVFYGTAEAKGTYGYGVIFRLDSVGGFHVLKSFTGNAAADGSFPRKLAKANNNLFYGVTVGGSGSIFKIDSAGNFTTLYRFGTQPFDGMYPNSLVMGSDGNLYGTTYNGGQYGQGTIFKFVPSTQQLTVLYQFGSIGADLSRAVSLIQQSSGVLYGTSWEGGNFGKGGIFKITTGGTYTLAYHCGTVANDCYAPQGLAVAANGTMYGTSYSSGANAKGTAFSLTPAHVFMLLYSFGATVSDVAKPSSEPVLGGSNLLYGTGNEGGGAGFGAIYKIQY</sequence>